<dbReference type="OrthoDB" id="2067580at2"/>
<evidence type="ECO:0000256" key="1">
    <source>
        <dbReference type="SAM" id="SignalP"/>
    </source>
</evidence>
<evidence type="ECO:0000313" key="2">
    <source>
        <dbReference type="EMBL" id="SFB22902.1"/>
    </source>
</evidence>
<accession>A0A1I0ZBX7</accession>
<evidence type="ECO:0000313" key="3">
    <source>
        <dbReference type="Proteomes" id="UP000198838"/>
    </source>
</evidence>
<organism evidence="2 3">
    <name type="scientific">Acetitomaculum ruminis DSM 5522</name>
    <dbReference type="NCBI Taxonomy" id="1120918"/>
    <lineage>
        <taxon>Bacteria</taxon>
        <taxon>Bacillati</taxon>
        <taxon>Bacillota</taxon>
        <taxon>Clostridia</taxon>
        <taxon>Lachnospirales</taxon>
        <taxon>Lachnospiraceae</taxon>
        <taxon>Acetitomaculum</taxon>
    </lineage>
</organism>
<keyword evidence="1" id="KW-0732">Signal</keyword>
<dbReference type="InterPro" id="IPR036116">
    <property type="entry name" value="FN3_sf"/>
</dbReference>
<feature type="chain" id="PRO_5011663821" description="Fibronectin type-III domain-containing protein" evidence="1">
    <location>
        <begin position="33"/>
        <end position="258"/>
    </location>
</feature>
<dbReference type="Proteomes" id="UP000198838">
    <property type="component" value="Unassembled WGS sequence"/>
</dbReference>
<dbReference type="Gene3D" id="2.60.40.10">
    <property type="entry name" value="Immunoglobulins"/>
    <property type="match status" value="1"/>
</dbReference>
<dbReference type="AlphaFoldDB" id="A0A1I0ZBX7"/>
<dbReference type="EMBL" id="FOJY01000014">
    <property type="protein sequence ID" value="SFB22902.1"/>
    <property type="molecule type" value="Genomic_DNA"/>
</dbReference>
<name>A0A1I0ZBX7_9FIRM</name>
<keyword evidence="3" id="KW-1185">Reference proteome</keyword>
<reference evidence="2 3" key="1">
    <citation type="submission" date="2016-10" db="EMBL/GenBank/DDBJ databases">
        <authorList>
            <person name="de Groot N.N."/>
        </authorList>
    </citation>
    <scope>NUCLEOTIDE SEQUENCE [LARGE SCALE GENOMIC DNA]</scope>
    <source>
        <strain evidence="2 3">DSM 5522</strain>
    </source>
</reference>
<dbReference type="RefSeq" id="WP_092873153.1">
    <property type="nucleotide sequence ID" value="NZ_FOJY01000014.1"/>
</dbReference>
<feature type="signal peptide" evidence="1">
    <location>
        <begin position="1"/>
        <end position="32"/>
    </location>
</feature>
<dbReference type="InterPro" id="IPR013783">
    <property type="entry name" value="Ig-like_fold"/>
</dbReference>
<protein>
    <recommendedName>
        <fullName evidence="4">Fibronectin type-III domain-containing protein</fullName>
    </recommendedName>
</protein>
<dbReference type="STRING" id="1120918.SAMN05216249_11426"/>
<gene>
    <name evidence="2" type="ORF">SAMN05216249_11426</name>
</gene>
<evidence type="ECO:0008006" key="4">
    <source>
        <dbReference type="Google" id="ProtNLM"/>
    </source>
</evidence>
<sequence length="258" mass="29070">MKRLKKNSLLAMLTVMTMLAALIIQMPLKAEAKSVSDYKKAWTNVNTAAVQNGPTKSTTFKVSSGKKLKLQAITLYHYNYARGVTPGKITLKKGSKKIGTWKAKGRYYNQWWDVFPNKTLSAGTYTITCSSKKTWSCNSTSKYAGFAEVYGTFTGGTSLKKPVINSIKYDSKADGYVYFKITWGKVSKADGYEAQVCTNKNFKSPIKGTITNNYVYHRYGTGNKKNVTYYVRVRAYKKSGSKNIYSKWSSVKSYVIKW</sequence>
<proteinExistence type="predicted"/>
<dbReference type="SUPFAM" id="SSF49265">
    <property type="entry name" value="Fibronectin type III"/>
    <property type="match status" value="1"/>
</dbReference>